<dbReference type="RefSeq" id="WP_301240603.1">
    <property type="nucleotide sequence ID" value="NZ_JANRHH010000055.1"/>
</dbReference>
<dbReference type="EMBL" id="JANRHH010000055">
    <property type="protein sequence ID" value="MDN4595459.1"/>
    <property type="molecule type" value="Genomic_DNA"/>
</dbReference>
<proteinExistence type="predicted"/>
<reference evidence="1" key="1">
    <citation type="submission" date="2022-08" db="EMBL/GenBank/DDBJ databases">
        <title>Polycladomyces zharkentsis sp. nov., a novel thermophilic CMC and starch-degrading bacterium isolated from a geothermal spring in Kazakhstan.</title>
        <authorList>
            <person name="Mashzhan A."/>
            <person name="Kistaubaeva A."/>
            <person name="Javier-Lopez R."/>
            <person name="Birkeland N.-K."/>
        </authorList>
    </citation>
    <scope>NUCLEOTIDE SEQUENCE</scope>
    <source>
        <strain evidence="1">KSR 13</strain>
    </source>
</reference>
<comment type="caution">
    <text evidence="1">The sequence shown here is derived from an EMBL/GenBank/DDBJ whole genome shotgun (WGS) entry which is preliminary data.</text>
</comment>
<dbReference type="Proteomes" id="UP001174196">
    <property type="component" value="Unassembled WGS sequence"/>
</dbReference>
<evidence type="ECO:0000313" key="1">
    <source>
        <dbReference type="EMBL" id="MDN4595459.1"/>
    </source>
</evidence>
<gene>
    <name evidence="1" type="ORF">NWF35_16495</name>
</gene>
<protein>
    <submittedName>
        <fullName evidence="1">Uncharacterized protein</fullName>
    </submittedName>
</protein>
<organism evidence="1 2">
    <name type="scientific">Polycladomyces subterraneus</name>
    <dbReference type="NCBI Taxonomy" id="1016997"/>
    <lineage>
        <taxon>Bacteria</taxon>
        <taxon>Bacillati</taxon>
        <taxon>Bacillota</taxon>
        <taxon>Bacilli</taxon>
        <taxon>Bacillales</taxon>
        <taxon>Thermoactinomycetaceae</taxon>
        <taxon>Polycladomyces</taxon>
    </lineage>
</organism>
<accession>A0ABT8IRP0</accession>
<name>A0ABT8IRP0_9BACL</name>
<evidence type="ECO:0000313" key="2">
    <source>
        <dbReference type="Proteomes" id="UP001174196"/>
    </source>
</evidence>
<keyword evidence="2" id="KW-1185">Reference proteome</keyword>
<sequence>MDRIEEMPINRLLAEMAMKTFPSPKAGSSLALTLAMACALLELVIADRGEESAVPPGRDWHGDVLLVRGWRRDALVLGEADMSEVIRLFQDHPETAEAHPSSLPTPVARLQALAEAVIEMGMPYLDHAGDKKSDIVTVLLQARAVWLGAHHIRWNNRNKTMEAPLTKSVRLTKVRIWDERLEIAMRDVEIIGKDT</sequence>